<dbReference type="EMBL" id="CAEZWB010000015">
    <property type="protein sequence ID" value="CAB4641204.1"/>
    <property type="molecule type" value="Genomic_DNA"/>
</dbReference>
<feature type="domain" description="Rieske" evidence="9">
    <location>
        <begin position="156"/>
        <end position="250"/>
    </location>
</feature>
<proteinExistence type="predicted"/>
<evidence type="ECO:0000256" key="1">
    <source>
        <dbReference type="ARBA" id="ARBA00022714"/>
    </source>
</evidence>
<evidence type="ECO:0000256" key="7">
    <source>
        <dbReference type="SAM" id="MobiDB-lite"/>
    </source>
</evidence>
<keyword evidence="4" id="KW-0411">Iron-sulfur</keyword>
<keyword evidence="5" id="KW-1015">Disulfide bond</keyword>
<protein>
    <submittedName>
        <fullName evidence="10">Unannotated protein</fullName>
    </submittedName>
</protein>
<organism evidence="10">
    <name type="scientific">freshwater metagenome</name>
    <dbReference type="NCBI Taxonomy" id="449393"/>
    <lineage>
        <taxon>unclassified sequences</taxon>
        <taxon>metagenomes</taxon>
        <taxon>ecological metagenomes</taxon>
    </lineage>
</organism>
<accession>A0A6J6JYA3</accession>
<evidence type="ECO:0000256" key="4">
    <source>
        <dbReference type="ARBA" id="ARBA00023014"/>
    </source>
</evidence>
<dbReference type="Pfam" id="PF00355">
    <property type="entry name" value="Rieske"/>
    <property type="match status" value="1"/>
</dbReference>
<gene>
    <name evidence="10" type="ORF">UFOPK2166_00217</name>
    <name evidence="11" type="ORF">UFOPK2657_00124</name>
    <name evidence="12" type="ORF">UFOPK4000_00201</name>
</gene>
<evidence type="ECO:0000256" key="2">
    <source>
        <dbReference type="ARBA" id="ARBA00022723"/>
    </source>
</evidence>
<evidence type="ECO:0000313" key="11">
    <source>
        <dbReference type="EMBL" id="CAB4703488.1"/>
    </source>
</evidence>
<evidence type="ECO:0000256" key="6">
    <source>
        <dbReference type="ARBA" id="ARBA00034078"/>
    </source>
</evidence>
<evidence type="ECO:0000256" key="5">
    <source>
        <dbReference type="ARBA" id="ARBA00023157"/>
    </source>
</evidence>
<sequence>MSTSQIITIAVAVLVVAAIGLVLTGVRRTDVRGVGSLARETRKKDRGKVNPEAMTGRQVEAAASASRSVVLAAPKAEIEPWSPPDAEALGVTRRQFFNRASVTLMSASLGGFGAAVIAFLWKGSSGGFGSKITIGNIDDVIGQIRSNKGFYYVPQARAWITEYPREGLTKAKAVYGAQTTVFAGLEAGVMALYQKCPHLGCRVPQCASSQWFECPCHGSQYNRVGEKKGGPAPRGMDHFGVSVANGILVVDTGTVFGGPPIGTNTTGQEAEGPHCVGGGH</sequence>
<dbReference type="GO" id="GO:0051537">
    <property type="term" value="F:2 iron, 2 sulfur cluster binding"/>
    <property type="evidence" value="ECO:0007669"/>
    <property type="project" value="UniProtKB-KW"/>
</dbReference>
<evidence type="ECO:0000313" key="10">
    <source>
        <dbReference type="EMBL" id="CAB4641204.1"/>
    </source>
</evidence>
<feature type="region of interest" description="Disordered" evidence="7">
    <location>
        <begin position="259"/>
        <end position="280"/>
    </location>
</feature>
<dbReference type="AlphaFoldDB" id="A0A6J6JYA3"/>
<keyword evidence="2" id="KW-0479">Metal-binding</keyword>
<feature type="transmembrane region" description="Helical" evidence="8">
    <location>
        <begin position="102"/>
        <end position="121"/>
    </location>
</feature>
<keyword evidence="3" id="KW-0408">Iron</keyword>
<dbReference type="InterPro" id="IPR005805">
    <property type="entry name" value="Rieske_Fe-S_prot_C"/>
</dbReference>
<keyword evidence="8" id="KW-0812">Transmembrane</keyword>
<dbReference type="InterPro" id="IPR014349">
    <property type="entry name" value="Rieske_Fe-S_prot"/>
</dbReference>
<feature type="transmembrane region" description="Helical" evidence="8">
    <location>
        <begin position="6"/>
        <end position="26"/>
    </location>
</feature>
<dbReference type="InterPro" id="IPR017941">
    <property type="entry name" value="Rieske_2Fe-2S"/>
</dbReference>
<reference evidence="10" key="1">
    <citation type="submission" date="2020-05" db="EMBL/GenBank/DDBJ databases">
        <authorList>
            <person name="Chiriac C."/>
            <person name="Salcher M."/>
            <person name="Ghai R."/>
            <person name="Kavagutti S V."/>
        </authorList>
    </citation>
    <scope>NUCLEOTIDE SEQUENCE</scope>
</reference>
<dbReference type="PRINTS" id="PR00162">
    <property type="entry name" value="RIESKE"/>
</dbReference>
<evidence type="ECO:0000313" key="12">
    <source>
        <dbReference type="EMBL" id="CAB4982762.1"/>
    </source>
</evidence>
<dbReference type="GO" id="GO:0016020">
    <property type="term" value="C:membrane"/>
    <property type="evidence" value="ECO:0007669"/>
    <property type="project" value="InterPro"/>
</dbReference>
<dbReference type="GO" id="GO:0046872">
    <property type="term" value="F:metal ion binding"/>
    <property type="evidence" value="ECO:0007669"/>
    <property type="project" value="UniProtKB-KW"/>
</dbReference>
<dbReference type="Gene3D" id="2.102.10.10">
    <property type="entry name" value="Rieske [2Fe-2S] iron-sulphur domain"/>
    <property type="match status" value="1"/>
</dbReference>
<keyword evidence="8" id="KW-0472">Membrane</keyword>
<keyword evidence="8" id="KW-1133">Transmembrane helix</keyword>
<dbReference type="EMBL" id="CAFBOT010000019">
    <property type="protein sequence ID" value="CAB4982762.1"/>
    <property type="molecule type" value="Genomic_DNA"/>
</dbReference>
<dbReference type="PROSITE" id="PS51296">
    <property type="entry name" value="RIESKE"/>
    <property type="match status" value="1"/>
</dbReference>
<dbReference type="InterPro" id="IPR036922">
    <property type="entry name" value="Rieske_2Fe-2S_sf"/>
</dbReference>
<dbReference type="EMBL" id="CAEZYG010000010">
    <property type="protein sequence ID" value="CAB4703488.1"/>
    <property type="molecule type" value="Genomic_DNA"/>
</dbReference>
<evidence type="ECO:0000256" key="3">
    <source>
        <dbReference type="ARBA" id="ARBA00023004"/>
    </source>
</evidence>
<keyword evidence="1" id="KW-0001">2Fe-2S</keyword>
<evidence type="ECO:0000256" key="8">
    <source>
        <dbReference type="SAM" id="Phobius"/>
    </source>
</evidence>
<dbReference type="PANTHER" id="PTHR10134">
    <property type="entry name" value="CYTOCHROME B-C1 COMPLEX SUBUNIT RIESKE, MITOCHONDRIAL"/>
    <property type="match status" value="1"/>
</dbReference>
<evidence type="ECO:0000259" key="9">
    <source>
        <dbReference type="PROSITE" id="PS51296"/>
    </source>
</evidence>
<comment type="cofactor">
    <cofactor evidence="6">
        <name>[2Fe-2S] cluster</name>
        <dbReference type="ChEBI" id="CHEBI:190135"/>
    </cofactor>
</comment>
<dbReference type="SUPFAM" id="SSF50022">
    <property type="entry name" value="ISP domain"/>
    <property type="match status" value="1"/>
</dbReference>
<name>A0A6J6JYA3_9ZZZZ</name>